<feature type="domain" description="ABC transporter" evidence="12">
    <location>
        <begin position="1318"/>
        <end position="1579"/>
    </location>
</feature>
<dbReference type="PROSITE" id="PS00211">
    <property type="entry name" value="ABC_TRANSPORTER_1"/>
    <property type="match status" value="2"/>
</dbReference>
<proteinExistence type="predicted"/>
<feature type="transmembrane region" description="Helical" evidence="10">
    <location>
        <begin position="940"/>
        <end position="962"/>
    </location>
</feature>
<feature type="transmembrane region" description="Helical" evidence="10">
    <location>
        <begin position="539"/>
        <end position="566"/>
    </location>
</feature>
<feature type="domain" description="ABC transporter" evidence="12">
    <location>
        <begin position="655"/>
        <end position="884"/>
    </location>
</feature>
<comment type="caution">
    <text evidence="14">The sequence shown here is derived from an EMBL/GenBank/DDBJ whole genome shotgun (WGS) entry which is preliminary data.</text>
</comment>
<evidence type="ECO:0000256" key="4">
    <source>
        <dbReference type="ARBA" id="ARBA00022737"/>
    </source>
</evidence>
<dbReference type="FunFam" id="3.40.50.300:FF:000565">
    <property type="entry name" value="ABC bile acid transporter"/>
    <property type="match status" value="1"/>
</dbReference>
<protein>
    <recommendedName>
        <fullName evidence="16">P-loop containing nucleoside triphosphate hydrolase protein</fullName>
    </recommendedName>
</protein>
<dbReference type="PANTHER" id="PTHR24223:SF353">
    <property type="entry name" value="ABC TRANSPORTER ATP-BINDING PROTEIN_PERMEASE VMR1-RELATED"/>
    <property type="match status" value="1"/>
</dbReference>
<feature type="transmembrane region" description="Helical" evidence="10">
    <location>
        <begin position="154"/>
        <end position="173"/>
    </location>
</feature>
<keyword evidence="4" id="KW-0677">Repeat</keyword>
<dbReference type="SMART" id="SM00382">
    <property type="entry name" value="AAA"/>
    <property type="match status" value="2"/>
</dbReference>
<evidence type="ECO:0000259" key="13">
    <source>
        <dbReference type="PROSITE" id="PS50929"/>
    </source>
</evidence>
<dbReference type="STRING" id="109895.A0A507E6V5"/>
<evidence type="ECO:0000256" key="3">
    <source>
        <dbReference type="ARBA" id="ARBA00022692"/>
    </source>
</evidence>
<dbReference type="PANTHER" id="PTHR24223">
    <property type="entry name" value="ATP-BINDING CASSETTE SUB-FAMILY C"/>
    <property type="match status" value="1"/>
</dbReference>
<feature type="transmembrane region" description="Helical" evidence="10">
    <location>
        <begin position="427"/>
        <end position="447"/>
    </location>
</feature>
<dbReference type="GO" id="GO:0140359">
    <property type="term" value="F:ABC-type transporter activity"/>
    <property type="evidence" value="ECO:0007669"/>
    <property type="project" value="InterPro"/>
</dbReference>
<feature type="transmembrane region" description="Helical" evidence="10">
    <location>
        <begin position="55"/>
        <end position="78"/>
    </location>
</feature>
<evidence type="ECO:0000256" key="8">
    <source>
        <dbReference type="ARBA" id="ARBA00023136"/>
    </source>
</evidence>
<reference evidence="14 15" key="1">
    <citation type="journal article" date="2019" name="Sci. Rep.">
        <title>Comparative genomics of chytrid fungi reveal insights into the obligate biotrophic and pathogenic lifestyle of Synchytrium endobioticum.</title>
        <authorList>
            <person name="van de Vossenberg B.T.L.H."/>
            <person name="Warris S."/>
            <person name="Nguyen H.D.T."/>
            <person name="van Gent-Pelzer M.P.E."/>
            <person name="Joly D.L."/>
            <person name="van de Geest H.C."/>
            <person name="Bonants P.J.M."/>
            <person name="Smith D.S."/>
            <person name="Levesque C.A."/>
            <person name="van der Lee T.A.J."/>
        </authorList>
    </citation>
    <scope>NUCLEOTIDE SEQUENCE [LARGE SCALE GENOMIC DNA]</scope>
    <source>
        <strain evidence="14 15">CBS 809.83</strain>
    </source>
</reference>
<keyword evidence="8 10" id="KW-0472">Membrane</keyword>
<feature type="domain" description="ABC transmembrane type-1" evidence="13">
    <location>
        <begin position="267"/>
        <end position="559"/>
    </location>
</feature>
<feature type="transmembrane region" description="Helical" evidence="10">
    <location>
        <begin position="90"/>
        <end position="106"/>
    </location>
</feature>
<evidence type="ECO:0000256" key="6">
    <source>
        <dbReference type="ARBA" id="ARBA00022840"/>
    </source>
</evidence>
<feature type="transmembrane region" description="Helical" evidence="10">
    <location>
        <begin position="511"/>
        <end position="533"/>
    </location>
</feature>
<evidence type="ECO:0000259" key="12">
    <source>
        <dbReference type="PROSITE" id="PS50893"/>
    </source>
</evidence>
<comment type="subcellular location">
    <subcellularLocation>
        <location evidence="1">Membrane</location>
        <topology evidence="1">Multi-pass membrane protein</topology>
    </subcellularLocation>
</comment>
<evidence type="ECO:0000256" key="2">
    <source>
        <dbReference type="ARBA" id="ARBA00022448"/>
    </source>
</evidence>
<dbReference type="GO" id="GO:0016887">
    <property type="term" value="F:ATP hydrolysis activity"/>
    <property type="evidence" value="ECO:0007669"/>
    <property type="project" value="InterPro"/>
</dbReference>
<name>A0A507E6V5_9FUNG</name>
<sequence>MHFPLELVYPVVSLFTLTSSYALDTYRVSNVPAVSLPLDSHELRKEKHRWDRIDLFQFWTCLTEVLLSLGTLALSVYIREAVETSVTDGLWLGYWLVGVVYVAYIRKHNERVAALGRTLWIPLTLAFVAQLVIVSDASASWSRRKDISDVDAKFALRGFSCILTFAAFGLELFQGYYQNIGSTLIETDGRQPSPENKVTWMSRLTFSWVDALLLAGYKKPLEDKDVWDLIDVDKAAAAVHLFEKAKVKQKSFFWRLIESRKGSFLKAAFFQMIVTVLGYRGPFFMYLILAYLENPAKNPYLGWTALIGLFICNCTAATIQAAFQLYCTRTAMSIRSILVNEVYQKSLQRAAGVGKSREEARYGKQSMFDRSDDDKASYGKIVTIMSSDVNACRDVIQDGPNDIVGLPIEIGLGIAGLVSLLGWASGLVGLFVMAFTGPGIAFVYKIAYKQILASRVATDARTNVTNEAIQNIRVLKYFGWEDMYIAKILAARNQELRTLVKYQTTWVGMEVLRWMGTMGVVFVTFFFYTIIAGNSFTPAAAFTSIALLHQVGQTINFLPAISMWFLRGQVAFNRINGFLAEDDLERYDESTAAAYNIRDGKVGIQRGQFMYMGADSKPAAIKSDEQKSKRPNWFRLPWKRHLETTAGTYTPVPDSDTDSVTNSTTPTGTFEFKLRNVDVDFPIGKLSTVVGPTGCGKSSLLLALLGEMRRLEGTISLPDPRTRAVAYAAQTAFMMNATIRENILFGSEYEEARYEAVIDGCALRPDLKALLNGSETEIGEKGINLSGGQKQRISLARAAYSKASILLLDDPLSAVDASTARHLLKNCLLGLLKDRTTILVTHAVDLVLPHSSFIVCMKDGGVVGTGNLAEVLANPLMQVTIEKDLHQHEETQDAEDEARAIESGAATGPHKEAPMDENAGPKNLVTVEGMSRGKVDRKMYFRYFSSAGGIFVFSLFIVGLIATQVADYGSDWWVKRWTESTGRNVNTTMSAMGLGSALGDSNYGSFAIVNALIGRRQSSGHVPDKIGALEMDQNEKDRTLYFLGIYGLFNVAVLVVDLCTYGLRIYCARTASLKLHEKLLFAVFRSPMRWFETTPTGRIINRFSKDMSTVDGPLIQMLNMYLRSVILIANTIIVIAWVVPSSLAAVPVVYLLYSKIGMLYVSNSREIKRLESVSSSPIYSLFGETLVGVSTIRAFGSEERLGRRMWDLLDANHRHFFYATATSQWFNMRCNYLSATFIAFVTFVIMSSGLSAAWAGLVLTYQTQLIQKLRASIQMHARLEMQMNAIERIEEYSQNEQEPPLIVDNYRAPPDWPTKGRINVTDLVMRYAPGTPDVLKGVTFSTHEHEKIGVVGRTGAGKSTLSLAFLRIVPIAGGHIHIDGIDIGKLGLKDLRTRLTIVPQDPVLFEGTIRSNLDPMEQHTDADLWAAVKSVGLIESLENQDERQSDELLPPADATTTRAKTPELTGGGFTLEFAITENGGNLSLGQRQLICLSRALLRKSRLVILDEATASIDYFSDALIQQAIRSQFKHATVLTIAHRLRTIVDYDRVLVLDNGSVAEYDSPRELMKKENGIFARMCAETGHMDELRTLASAQK</sequence>
<evidence type="ECO:0000256" key="5">
    <source>
        <dbReference type="ARBA" id="ARBA00022741"/>
    </source>
</evidence>
<keyword evidence="3 10" id="KW-0812">Transmembrane</keyword>
<feature type="transmembrane region" description="Helical" evidence="10">
    <location>
        <begin position="1040"/>
        <end position="1063"/>
    </location>
</feature>
<feature type="domain" description="ABC transmembrane type-1" evidence="13">
    <location>
        <begin position="955"/>
        <end position="1267"/>
    </location>
</feature>
<dbReference type="PROSITE" id="PS50929">
    <property type="entry name" value="ABC_TM1F"/>
    <property type="match status" value="2"/>
</dbReference>
<gene>
    <name evidence="14" type="ORF">PhCBS80983_g02468</name>
</gene>
<dbReference type="GO" id="GO:0005524">
    <property type="term" value="F:ATP binding"/>
    <property type="evidence" value="ECO:0007669"/>
    <property type="project" value="UniProtKB-KW"/>
</dbReference>
<evidence type="ECO:0000313" key="14">
    <source>
        <dbReference type="EMBL" id="TPX59441.1"/>
    </source>
</evidence>
<dbReference type="SUPFAM" id="SSF52540">
    <property type="entry name" value="P-loop containing nucleoside triphosphate hydrolases"/>
    <property type="match status" value="2"/>
</dbReference>
<evidence type="ECO:0000256" key="7">
    <source>
        <dbReference type="ARBA" id="ARBA00022989"/>
    </source>
</evidence>
<dbReference type="FunFam" id="3.40.50.300:FF:000997">
    <property type="entry name" value="Multidrug resistance-associated protein 1"/>
    <property type="match status" value="1"/>
</dbReference>
<accession>A0A507E6V5</accession>
<keyword evidence="7 10" id="KW-1133">Transmembrane helix</keyword>
<dbReference type="CDD" id="cd03250">
    <property type="entry name" value="ABCC_MRP_domain1"/>
    <property type="match status" value="1"/>
</dbReference>
<dbReference type="CDD" id="cd18596">
    <property type="entry name" value="ABC_6TM_VMR1_D1_like"/>
    <property type="match status" value="1"/>
</dbReference>
<dbReference type="Pfam" id="PF00005">
    <property type="entry name" value="ABC_tran"/>
    <property type="match status" value="2"/>
</dbReference>
<keyword evidence="2" id="KW-0813">Transport</keyword>
<evidence type="ECO:0000256" key="10">
    <source>
        <dbReference type="SAM" id="Phobius"/>
    </source>
</evidence>
<dbReference type="EMBL" id="QEAQ01000025">
    <property type="protein sequence ID" value="TPX59441.1"/>
    <property type="molecule type" value="Genomic_DNA"/>
</dbReference>
<feature type="transmembrane region" description="Helical" evidence="10">
    <location>
        <begin position="300"/>
        <end position="326"/>
    </location>
</feature>
<dbReference type="CDD" id="cd18604">
    <property type="entry name" value="ABC_6TM_VMR1_D2_like"/>
    <property type="match status" value="1"/>
</dbReference>
<evidence type="ECO:0000256" key="1">
    <source>
        <dbReference type="ARBA" id="ARBA00004141"/>
    </source>
</evidence>
<evidence type="ECO:0000256" key="11">
    <source>
        <dbReference type="SAM" id="SignalP"/>
    </source>
</evidence>
<dbReference type="InterPro" id="IPR050173">
    <property type="entry name" value="ABC_transporter_C-like"/>
</dbReference>
<feature type="chain" id="PRO_5021496990" description="P-loop containing nucleoside triphosphate hydrolase protein" evidence="11">
    <location>
        <begin position="23"/>
        <end position="1595"/>
    </location>
</feature>
<dbReference type="PROSITE" id="PS50893">
    <property type="entry name" value="ABC_TRANSPORTER_2"/>
    <property type="match status" value="2"/>
</dbReference>
<feature type="transmembrane region" description="Helical" evidence="10">
    <location>
        <begin position="1232"/>
        <end position="1257"/>
    </location>
</feature>
<feature type="signal peptide" evidence="11">
    <location>
        <begin position="1"/>
        <end position="22"/>
    </location>
</feature>
<dbReference type="SUPFAM" id="SSF90123">
    <property type="entry name" value="ABC transporter transmembrane region"/>
    <property type="match status" value="2"/>
</dbReference>
<dbReference type="InterPro" id="IPR003439">
    <property type="entry name" value="ABC_transporter-like_ATP-bd"/>
</dbReference>
<evidence type="ECO:0008006" key="16">
    <source>
        <dbReference type="Google" id="ProtNLM"/>
    </source>
</evidence>
<feature type="transmembrane region" description="Helical" evidence="10">
    <location>
        <begin position="118"/>
        <end position="134"/>
    </location>
</feature>
<evidence type="ECO:0000313" key="15">
    <source>
        <dbReference type="Proteomes" id="UP000318582"/>
    </source>
</evidence>
<feature type="transmembrane region" description="Helical" evidence="10">
    <location>
        <begin position="1178"/>
        <end position="1196"/>
    </location>
</feature>
<evidence type="ECO:0000256" key="9">
    <source>
        <dbReference type="SAM" id="MobiDB-lite"/>
    </source>
</evidence>
<dbReference type="CDD" id="cd03244">
    <property type="entry name" value="ABCC_MRP_domain2"/>
    <property type="match status" value="1"/>
</dbReference>
<dbReference type="GO" id="GO:0016020">
    <property type="term" value="C:membrane"/>
    <property type="evidence" value="ECO:0007669"/>
    <property type="project" value="UniProtKB-SubCell"/>
</dbReference>
<keyword evidence="11" id="KW-0732">Signal</keyword>
<dbReference type="InterPro" id="IPR011527">
    <property type="entry name" value="ABC1_TM_dom"/>
</dbReference>
<dbReference type="InterPro" id="IPR027417">
    <property type="entry name" value="P-loop_NTPase"/>
</dbReference>
<dbReference type="Gene3D" id="3.40.50.300">
    <property type="entry name" value="P-loop containing nucleotide triphosphate hydrolases"/>
    <property type="match status" value="2"/>
</dbReference>
<dbReference type="Gene3D" id="1.20.1560.10">
    <property type="entry name" value="ABC transporter type 1, transmembrane domain"/>
    <property type="match status" value="2"/>
</dbReference>
<feature type="transmembrane region" description="Helical" evidence="10">
    <location>
        <begin position="264"/>
        <end position="288"/>
    </location>
</feature>
<keyword evidence="15" id="KW-1185">Reference proteome</keyword>
<dbReference type="InterPro" id="IPR003593">
    <property type="entry name" value="AAA+_ATPase"/>
</dbReference>
<dbReference type="InterPro" id="IPR017871">
    <property type="entry name" value="ABC_transporter-like_CS"/>
</dbReference>
<feature type="transmembrane region" description="Helical" evidence="10">
    <location>
        <begin position="1125"/>
        <end position="1153"/>
    </location>
</feature>
<organism evidence="14 15">
    <name type="scientific">Powellomyces hirtus</name>
    <dbReference type="NCBI Taxonomy" id="109895"/>
    <lineage>
        <taxon>Eukaryota</taxon>
        <taxon>Fungi</taxon>
        <taxon>Fungi incertae sedis</taxon>
        <taxon>Chytridiomycota</taxon>
        <taxon>Chytridiomycota incertae sedis</taxon>
        <taxon>Chytridiomycetes</taxon>
        <taxon>Spizellomycetales</taxon>
        <taxon>Powellomycetaceae</taxon>
        <taxon>Powellomyces</taxon>
    </lineage>
</organism>
<keyword evidence="6" id="KW-0067">ATP-binding</keyword>
<dbReference type="Pfam" id="PF00664">
    <property type="entry name" value="ABC_membrane"/>
    <property type="match status" value="2"/>
</dbReference>
<dbReference type="Proteomes" id="UP000318582">
    <property type="component" value="Unassembled WGS sequence"/>
</dbReference>
<feature type="transmembrane region" description="Helical" evidence="10">
    <location>
        <begin position="403"/>
        <end position="421"/>
    </location>
</feature>
<feature type="region of interest" description="Disordered" evidence="9">
    <location>
        <begin position="1439"/>
        <end position="1461"/>
    </location>
</feature>
<dbReference type="InterPro" id="IPR036640">
    <property type="entry name" value="ABC1_TM_sf"/>
</dbReference>
<keyword evidence="5" id="KW-0547">Nucleotide-binding</keyword>